<dbReference type="GO" id="GO:0016887">
    <property type="term" value="F:ATP hydrolysis activity"/>
    <property type="evidence" value="ECO:0007669"/>
    <property type="project" value="UniProtKB-UniRule"/>
</dbReference>
<comment type="catalytic activity">
    <reaction evidence="9 11">
        <text>ATP + H2O = ADP + phosphate + H(+)</text>
        <dbReference type="Rhea" id="RHEA:13065"/>
        <dbReference type="ChEBI" id="CHEBI:15377"/>
        <dbReference type="ChEBI" id="CHEBI:15378"/>
        <dbReference type="ChEBI" id="CHEBI:30616"/>
        <dbReference type="ChEBI" id="CHEBI:43474"/>
        <dbReference type="ChEBI" id="CHEBI:456216"/>
    </reaction>
</comment>
<dbReference type="FunFam" id="3.40.50.300:FF:000309">
    <property type="entry name" value="ABC transporter ATP-binding protein"/>
    <property type="match status" value="1"/>
</dbReference>
<evidence type="ECO:0000256" key="5">
    <source>
        <dbReference type="ARBA" id="ARBA00022801"/>
    </source>
</evidence>
<keyword evidence="6 11" id="KW-0067">ATP-binding</keyword>
<dbReference type="GO" id="GO:0005524">
    <property type="term" value="F:ATP binding"/>
    <property type="evidence" value="ECO:0007669"/>
    <property type="project" value="UniProtKB-UniRule"/>
</dbReference>
<feature type="domain" description="ABC transporter" evidence="13">
    <location>
        <begin position="313"/>
        <end position="532"/>
    </location>
</feature>
<dbReference type="RefSeq" id="WP_180545310.1">
    <property type="nucleotide sequence ID" value="NZ_JACCJZ010000017.1"/>
</dbReference>
<name>A0A7Z0QQZ4_9GAMM</name>
<dbReference type="GO" id="GO:0043022">
    <property type="term" value="F:ribosome binding"/>
    <property type="evidence" value="ECO:0007669"/>
    <property type="project" value="UniProtKB-UniRule"/>
</dbReference>
<dbReference type="InterPro" id="IPR037118">
    <property type="entry name" value="Val-tRNA_synth_C_sf"/>
</dbReference>
<comment type="caution">
    <text evidence="14">The sequence shown here is derived from an EMBL/GenBank/DDBJ whole genome shotgun (WGS) entry which is preliminary data.</text>
</comment>
<feature type="compositionally biased region" description="Pro residues" evidence="12">
    <location>
        <begin position="538"/>
        <end position="547"/>
    </location>
</feature>
<dbReference type="AlphaFoldDB" id="A0A7Z0QQZ4"/>
<keyword evidence="7 11" id="KW-0238">DNA-binding</keyword>
<dbReference type="GO" id="GO:0003677">
    <property type="term" value="F:DNA binding"/>
    <property type="evidence" value="ECO:0007669"/>
    <property type="project" value="UniProtKB-UniRule"/>
</dbReference>
<dbReference type="EC" id="3.6.1.-" evidence="11"/>
<organism evidence="14 15">
    <name type="scientific">Luteimonas deserti</name>
    <dbReference type="NCBI Taxonomy" id="2752306"/>
    <lineage>
        <taxon>Bacteria</taxon>
        <taxon>Pseudomonadati</taxon>
        <taxon>Pseudomonadota</taxon>
        <taxon>Gammaproteobacteria</taxon>
        <taxon>Lysobacterales</taxon>
        <taxon>Lysobacteraceae</taxon>
        <taxon>Luteimonas</taxon>
    </lineage>
</organism>
<evidence type="ECO:0000256" key="3">
    <source>
        <dbReference type="ARBA" id="ARBA00022741"/>
    </source>
</evidence>
<dbReference type="InterPro" id="IPR032524">
    <property type="entry name" value="ABC_tran_C"/>
</dbReference>
<feature type="binding site" evidence="11">
    <location>
        <begin position="36"/>
        <end position="43"/>
    </location>
    <ligand>
        <name>ATP</name>
        <dbReference type="ChEBI" id="CHEBI:30616"/>
        <label>1</label>
    </ligand>
</feature>
<dbReference type="Proteomes" id="UP000589896">
    <property type="component" value="Unassembled WGS sequence"/>
</dbReference>
<evidence type="ECO:0000256" key="1">
    <source>
        <dbReference type="ARBA" id="ARBA00022490"/>
    </source>
</evidence>
<dbReference type="PROSITE" id="PS00211">
    <property type="entry name" value="ABC_TRANSPORTER_1"/>
    <property type="match status" value="2"/>
</dbReference>
<sequence length="628" mass="69249">MPLITLNDVDYGVGGPLLLQSVAMTIERGERVALIGRNGAGKSTLMRLIAGELKPDDGEIRFEQGVRIARLEQEVPAGAGGSVFDVVAEGLGEAGAALAEYHHLLQAGDYDALADVQARVEALDGWRIEQRVTEVLERLQLDGDAVFSSLSGGMKRRVLLARAVVSAPDILLLDEPTNHLDIAAIDWLEGFLKQWAGAIVFVTHDRRFLRALATRIVEIDRGQLTSWPGDWANYVRRREERLNAEAQEQARFDKMLAQEEAWIRQGIKARRTRDEGRVRRLEAMRLERAARRDLTGNVRMAAAQANASGKKVVELKDVSFGFGERRLIDNFSTTIFRGDRIGLIGANGTGKTTLLKLLLGELAPQRGEVRSGTQLQIAYFDQYRATLREDWNALENVAEGQDFVEINGARKHVIGYLQDFLFTPERARAPITRLSGGERNRLLLAKLFAQPSNLLVMDEPTNDLDVETLELLEELLADYPGTLLLVSHDRDFLDNVVTSTLVMEGDGHVGEYIGGYQDWLRQRPAPGVAGTTAAAAPSPAPVAPAIPAPVAEPTAPRRKLSYKDQRELDQLPALIESLETRVAEMTAEMNDAAFYQRDAAAITAHGAALQKAQEALNAAYLRWTELDA</sequence>
<gene>
    <name evidence="11" type="primary">uup</name>
    <name evidence="14" type="ORF">H0E82_09985</name>
</gene>
<comment type="similarity">
    <text evidence="10 11">Belongs to the ABC transporter superfamily. ABCF family. Uup subfamily.</text>
</comment>
<keyword evidence="4 11" id="KW-0227">DNA damage</keyword>
<dbReference type="InterPro" id="IPR032781">
    <property type="entry name" value="ABC_tran_Xtn"/>
</dbReference>
<dbReference type="HAMAP" id="MF_00848">
    <property type="entry name" value="Uup"/>
    <property type="match status" value="1"/>
</dbReference>
<feature type="domain" description="ABC transporter" evidence="13">
    <location>
        <begin position="4"/>
        <end position="246"/>
    </location>
</feature>
<feature type="region of interest" description="Disordered" evidence="12">
    <location>
        <begin position="529"/>
        <end position="557"/>
    </location>
</feature>
<feature type="binding site" evidence="11">
    <location>
        <begin position="345"/>
        <end position="352"/>
    </location>
    <ligand>
        <name>ATP</name>
        <dbReference type="ChEBI" id="CHEBI:30616"/>
        <label>2</label>
    </ligand>
</feature>
<dbReference type="GO" id="GO:0006281">
    <property type="term" value="P:DNA repair"/>
    <property type="evidence" value="ECO:0007669"/>
    <property type="project" value="UniProtKB-KW"/>
</dbReference>
<evidence type="ECO:0000256" key="12">
    <source>
        <dbReference type="SAM" id="MobiDB-lite"/>
    </source>
</evidence>
<comment type="subcellular location">
    <subcellularLocation>
        <location evidence="11">Cytoplasm</location>
    </subcellularLocation>
    <text evidence="11">Associates with ribosomes.</text>
</comment>
<evidence type="ECO:0000256" key="4">
    <source>
        <dbReference type="ARBA" id="ARBA00022763"/>
    </source>
</evidence>
<keyword evidence="5 11" id="KW-0378">Hydrolase</keyword>
<keyword evidence="15" id="KW-1185">Reference proteome</keyword>
<dbReference type="Pfam" id="PF00005">
    <property type="entry name" value="ABC_tran"/>
    <property type="match status" value="2"/>
</dbReference>
<dbReference type="GO" id="GO:0005737">
    <property type="term" value="C:cytoplasm"/>
    <property type="evidence" value="ECO:0007669"/>
    <property type="project" value="UniProtKB-SubCell"/>
</dbReference>
<evidence type="ECO:0000313" key="14">
    <source>
        <dbReference type="EMBL" id="NYZ63088.1"/>
    </source>
</evidence>
<evidence type="ECO:0000256" key="11">
    <source>
        <dbReference type="HAMAP-Rule" id="MF_00848"/>
    </source>
</evidence>
<dbReference type="InterPro" id="IPR003439">
    <property type="entry name" value="ABC_transporter-like_ATP-bd"/>
</dbReference>
<keyword evidence="1 11" id="KW-0963">Cytoplasm</keyword>
<dbReference type="InterPro" id="IPR027417">
    <property type="entry name" value="P-loop_NTPase"/>
</dbReference>
<dbReference type="InterPro" id="IPR003593">
    <property type="entry name" value="AAA+_ATPase"/>
</dbReference>
<dbReference type="PANTHER" id="PTHR42855">
    <property type="entry name" value="ABC TRANSPORTER ATP-BINDING SUBUNIT"/>
    <property type="match status" value="1"/>
</dbReference>
<dbReference type="InterPro" id="IPR051309">
    <property type="entry name" value="ABCF_ATPase"/>
</dbReference>
<evidence type="ECO:0000313" key="15">
    <source>
        <dbReference type="Proteomes" id="UP000589896"/>
    </source>
</evidence>
<evidence type="ECO:0000256" key="2">
    <source>
        <dbReference type="ARBA" id="ARBA00022737"/>
    </source>
</evidence>
<dbReference type="InterPro" id="IPR017871">
    <property type="entry name" value="ABC_transporter-like_CS"/>
</dbReference>
<dbReference type="InterPro" id="IPR043686">
    <property type="entry name" value="Uup"/>
</dbReference>
<accession>A0A7Z0QQZ4</accession>
<comment type="function">
    <text evidence="11">Probably plays a role in ribosome assembly or function. May be involved in resolution of branched DNA intermediates that result from template switching in postreplication gaps. Binds DNA and has ATPase activity.</text>
</comment>
<dbReference type="CDD" id="cd03221">
    <property type="entry name" value="ABCF_EF-3"/>
    <property type="match status" value="2"/>
</dbReference>
<dbReference type="FunFam" id="3.40.50.300:FF:000011">
    <property type="entry name" value="Putative ABC transporter ATP-binding component"/>
    <property type="match status" value="1"/>
</dbReference>
<dbReference type="Pfam" id="PF12848">
    <property type="entry name" value="ABC_tran_Xtn"/>
    <property type="match status" value="1"/>
</dbReference>
<protein>
    <recommendedName>
        <fullName evidence="11">ATP-binding protein Uup</fullName>
        <ecNumber evidence="11">3.6.1.-</ecNumber>
    </recommendedName>
</protein>
<dbReference type="EMBL" id="JACCJZ010000017">
    <property type="protein sequence ID" value="NYZ63088.1"/>
    <property type="molecule type" value="Genomic_DNA"/>
</dbReference>
<keyword evidence="2 11" id="KW-0677">Repeat</keyword>
<keyword evidence="8 11" id="KW-0234">DNA repair</keyword>
<keyword evidence="3 11" id="KW-0547">Nucleotide-binding</keyword>
<dbReference type="PANTHER" id="PTHR42855:SF1">
    <property type="entry name" value="ABC TRANSPORTER DOMAIN-CONTAINING PROTEIN"/>
    <property type="match status" value="1"/>
</dbReference>
<reference evidence="14 15" key="1">
    <citation type="submission" date="2020-07" db="EMBL/GenBank/DDBJ databases">
        <title>isolation of Luteimonas sp. SJ-16.</title>
        <authorList>
            <person name="Huang X.-X."/>
            <person name="Xu L."/>
            <person name="Sun J.-Q."/>
        </authorList>
    </citation>
    <scope>NUCLEOTIDE SEQUENCE [LARGE SCALE GENOMIC DNA]</scope>
    <source>
        <strain evidence="14 15">SJ-16</strain>
    </source>
</reference>
<dbReference type="Gene3D" id="1.10.287.380">
    <property type="entry name" value="Valyl-tRNA synthetase, C-terminal domain"/>
    <property type="match status" value="1"/>
</dbReference>
<dbReference type="SMART" id="SM00382">
    <property type="entry name" value="AAA"/>
    <property type="match status" value="2"/>
</dbReference>
<evidence type="ECO:0000256" key="6">
    <source>
        <dbReference type="ARBA" id="ARBA00022840"/>
    </source>
</evidence>
<evidence type="ECO:0000259" key="13">
    <source>
        <dbReference type="PROSITE" id="PS50893"/>
    </source>
</evidence>
<evidence type="ECO:0000256" key="7">
    <source>
        <dbReference type="ARBA" id="ARBA00023125"/>
    </source>
</evidence>
<evidence type="ECO:0000256" key="10">
    <source>
        <dbReference type="ARBA" id="ARBA00061478"/>
    </source>
</evidence>
<dbReference type="Gene3D" id="3.40.50.300">
    <property type="entry name" value="P-loop containing nucleotide triphosphate hydrolases"/>
    <property type="match status" value="2"/>
</dbReference>
<evidence type="ECO:0000256" key="8">
    <source>
        <dbReference type="ARBA" id="ARBA00023204"/>
    </source>
</evidence>
<dbReference type="PROSITE" id="PS50893">
    <property type="entry name" value="ABC_TRANSPORTER_2"/>
    <property type="match status" value="2"/>
</dbReference>
<proteinExistence type="inferred from homology"/>
<dbReference type="Pfam" id="PF16326">
    <property type="entry name" value="ABC_tran_CTD"/>
    <property type="match status" value="1"/>
</dbReference>
<dbReference type="SUPFAM" id="SSF52540">
    <property type="entry name" value="P-loop containing nucleoside triphosphate hydrolases"/>
    <property type="match status" value="2"/>
</dbReference>
<evidence type="ECO:0000256" key="9">
    <source>
        <dbReference type="ARBA" id="ARBA00049360"/>
    </source>
</evidence>